<evidence type="ECO:0000313" key="1">
    <source>
        <dbReference type="EMBL" id="RYM08322.1"/>
    </source>
</evidence>
<gene>
    <name evidence="1" type="ORF">EWH12_17015</name>
</gene>
<dbReference type="Proteomes" id="UP000291572">
    <property type="component" value="Unassembled WGS sequence"/>
</dbReference>
<dbReference type="Pfam" id="PF14356">
    <property type="entry name" value="DUF4403"/>
    <property type="match status" value="1"/>
</dbReference>
<dbReference type="EMBL" id="SEOO01000034">
    <property type="protein sequence ID" value="RYM08322.1"/>
    <property type="molecule type" value="Genomic_DNA"/>
</dbReference>
<reference evidence="1 2" key="1">
    <citation type="submission" date="2019-02" db="EMBL/GenBank/DDBJ databases">
        <authorList>
            <person name="Feng G."/>
        </authorList>
    </citation>
    <scope>NUCLEOTIDE SEQUENCE [LARGE SCALE GENOMIC DNA]</scope>
    <source>
        <strain evidence="1 2">CCTCC AB 2011146</strain>
    </source>
</reference>
<organism evidence="1 2">
    <name type="scientific">Sphingobium cupriresistens</name>
    <dbReference type="NCBI Taxonomy" id="1132417"/>
    <lineage>
        <taxon>Bacteria</taxon>
        <taxon>Pseudomonadati</taxon>
        <taxon>Pseudomonadota</taxon>
        <taxon>Alphaproteobacteria</taxon>
        <taxon>Sphingomonadales</taxon>
        <taxon>Sphingomonadaceae</taxon>
        <taxon>Sphingobium</taxon>
    </lineage>
</organism>
<dbReference type="AlphaFoldDB" id="A0A8G1ZJI0"/>
<dbReference type="InterPro" id="IPR025515">
    <property type="entry name" value="DUF4403"/>
</dbReference>
<comment type="caution">
    <text evidence="1">The sequence shown here is derived from an EMBL/GenBank/DDBJ whole genome shotgun (WGS) entry which is preliminary data.</text>
</comment>
<dbReference type="OrthoDB" id="1299766at2"/>
<evidence type="ECO:0000313" key="2">
    <source>
        <dbReference type="Proteomes" id="UP000291572"/>
    </source>
</evidence>
<name>A0A8G1ZJI0_9SPHN</name>
<protein>
    <submittedName>
        <fullName evidence="1">DUF4403 family protein</fullName>
    </submittedName>
</protein>
<proteinExistence type="predicted"/>
<sequence length="529" mass="57636">MDQPCRQYAERHDHQERRKRLPAHFQLISRALPKLSPALLALILCAACQQKPVDIAPPRASDPVPAPQEKSLIAVPVDADASALRAAIEQAVPRILWTINRREPRCVAPQKVKIFGGELKVTPPIGCTIVGTVTRGPVSLRGEGREIVADLPIHASISARDVGGVLKGETATGSAMVQARITIDLARDWTPKGTVRLHYDWTAPPGIDFLGQRIRFTDEADAKLRPVVARLERDLPRELSRMNLRGEAEKYWRQAFATLELNRQNPPVWMRISPQKIFYNGYTMRGRSLRLDLGMEAITETFVGDAPAAPRPTALPPLNRAPVRNRLSFHLPVTADYRQLQPVIQRALSKRAARPFDLPGIGPVSARFSNVTCYGATGGRVAVGVDVTARLADSTEDIHGRIWLAARPVNAVNSPRVGFVDPVITGDTDGVSGDMLLAIGRSPGFSSLIASALGQNFAKDIVELKRKIARAIAERREGAFVIHAHADRFDIGQIHAYGQGLHLPVRATGQAQISYRPSGGAAKPTAPSG</sequence>
<accession>A0A8G1ZJI0</accession>